<keyword evidence="3" id="KW-1185">Reference proteome</keyword>
<comment type="caution">
    <text evidence="2">The sequence shown here is derived from an EMBL/GenBank/DDBJ whole genome shotgun (WGS) entry which is preliminary data.</text>
</comment>
<proteinExistence type="predicted"/>
<feature type="region of interest" description="Disordered" evidence="1">
    <location>
        <begin position="195"/>
        <end position="224"/>
    </location>
</feature>
<protein>
    <submittedName>
        <fullName evidence="2">Uncharacterized protein</fullName>
    </submittedName>
</protein>
<feature type="compositionally biased region" description="Basic residues" evidence="1">
    <location>
        <begin position="149"/>
        <end position="162"/>
    </location>
</feature>
<evidence type="ECO:0000313" key="3">
    <source>
        <dbReference type="Proteomes" id="UP001222325"/>
    </source>
</evidence>
<name>A0AAD6XLQ8_9AGAR</name>
<accession>A0AAD6XLQ8</accession>
<gene>
    <name evidence="2" type="ORF">B0H15DRAFT_491528</name>
</gene>
<dbReference type="Proteomes" id="UP001222325">
    <property type="component" value="Unassembled WGS sequence"/>
</dbReference>
<dbReference type="EMBL" id="JARJCN010000057">
    <property type="protein sequence ID" value="KAJ7079984.1"/>
    <property type="molecule type" value="Genomic_DNA"/>
</dbReference>
<evidence type="ECO:0000256" key="1">
    <source>
        <dbReference type="SAM" id="MobiDB-lite"/>
    </source>
</evidence>
<organism evidence="2 3">
    <name type="scientific">Mycena belliarum</name>
    <dbReference type="NCBI Taxonomy" id="1033014"/>
    <lineage>
        <taxon>Eukaryota</taxon>
        <taxon>Fungi</taxon>
        <taxon>Dikarya</taxon>
        <taxon>Basidiomycota</taxon>
        <taxon>Agaricomycotina</taxon>
        <taxon>Agaricomycetes</taxon>
        <taxon>Agaricomycetidae</taxon>
        <taxon>Agaricales</taxon>
        <taxon>Marasmiineae</taxon>
        <taxon>Mycenaceae</taxon>
        <taxon>Mycena</taxon>
    </lineage>
</organism>
<reference evidence="2" key="1">
    <citation type="submission" date="2023-03" db="EMBL/GenBank/DDBJ databases">
        <title>Massive genome expansion in bonnet fungi (Mycena s.s.) driven by repeated elements and novel gene families across ecological guilds.</title>
        <authorList>
            <consortium name="Lawrence Berkeley National Laboratory"/>
            <person name="Harder C.B."/>
            <person name="Miyauchi S."/>
            <person name="Viragh M."/>
            <person name="Kuo A."/>
            <person name="Thoen E."/>
            <person name="Andreopoulos B."/>
            <person name="Lu D."/>
            <person name="Skrede I."/>
            <person name="Drula E."/>
            <person name="Henrissat B."/>
            <person name="Morin E."/>
            <person name="Kohler A."/>
            <person name="Barry K."/>
            <person name="LaButti K."/>
            <person name="Morin E."/>
            <person name="Salamov A."/>
            <person name="Lipzen A."/>
            <person name="Mereny Z."/>
            <person name="Hegedus B."/>
            <person name="Baldrian P."/>
            <person name="Stursova M."/>
            <person name="Weitz H."/>
            <person name="Taylor A."/>
            <person name="Grigoriev I.V."/>
            <person name="Nagy L.G."/>
            <person name="Martin F."/>
            <person name="Kauserud H."/>
        </authorList>
    </citation>
    <scope>NUCLEOTIDE SEQUENCE</scope>
    <source>
        <strain evidence="2">CBHHK173m</strain>
    </source>
</reference>
<feature type="region of interest" description="Disordered" evidence="1">
    <location>
        <begin position="118"/>
        <end position="162"/>
    </location>
</feature>
<evidence type="ECO:0000313" key="2">
    <source>
        <dbReference type="EMBL" id="KAJ7079984.1"/>
    </source>
</evidence>
<dbReference type="AlphaFoldDB" id="A0AAD6XLQ8"/>
<sequence length="267" mass="28507">MDFNTYFLTIVDYCCGAKYCPVSAALSLHPRAFSTTGSHAKGVPCIPAAPPHAARAVAPATSRAIIRARLTAPRLTRTQVTADFAVLSAASPTFVPRLRPSRLAQRRACAAVIARSSACTPTPPSTKTPTRAFGSRPQTHPHGPEPRARLSRAHGRGPKCLRRGARIPAGRRLGCSSADTDAGKRFRMRVQTAHKAAQLSGGSWSERGRSETGGRVDPPSRGGGCQCARSRSCAQAGIRQFKRTISVAGFESYAENIALQKHSARRL</sequence>